<evidence type="ECO:0000313" key="4">
    <source>
        <dbReference type="Proteomes" id="UP000057043"/>
    </source>
</evidence>
<reference evidence="3 4" key="2">
    <citation type="journal article" date="2015" name="MBio">
        <title>Genome-Resolved Metagenomic Analysis Reveals Roles for Candidate Phyla and Other Microbial Community Members in Biogeochemical Transformations in Oil Reservoirs.</title>
        <authorList>
            <person name="Hu P."/>
            <person name="Tom L."/>
            <person name="Singh A."/>
            <person name="Thomas B.C."/>
            <person name="Baker B.J."/>
            <person name="Piceno Y.M."/>
            <person name="Andersen G.L."/>
            <person name="Banfield J.F."/>
        </authorList>
    </citation>
    <scope>NUCLEOTIDE SEQUENCE [LARGE SCALE GENOMIC DNA]</scope>
    <source>
        <strain evidence="1">57_489</strain>
    </source>
</reference>
<dbReference type="AlphaFoldDB" id="A0A101II40"/>
<dbReference type="SUPFAM" id="SSF143100">
    <property type="entry name" value="TTHA1013/TTHA0281-like"/>
    <property type="match status" value="1"/>
</dbReference>
<organism evidence="2 3">
    <name type="scientific">Methanothrix harundinacea</name>
    <dbReference type="NCBI Taxonomy" id="301375"/>
    <lineage>
        <taxon>Archaea</taxon>
        <taxon>Methanobacteriati</taxon>
        <taxon>Methanobacteriota</taxon>
        <taxon>Stenosarchaea group</taxon>
        <taxon>Methanomicrobia</taxon>
        <taxon>Methanotrichales</taxon>
        <taxon>Methanotrichaceae</taxon>
        <taxon>Methanothrix</taxon>
    </lineage>
</organism>
<proteinExistence type="predicted"/>
<dbReference type="InterPro" id="IPR035069">
    <property type="entry name" value="TTHA1013/TTHA0281-like"/>
</dbReference>
<reference evidence="2" key="1">
    <citation type="journal article" date="2015" name="MBio">
        <title>Genome-resolved metagenomic analysis reveals roles for candidate phyla and other microbial community members in biogeochemical transformations in oil reservoirs.</title>
        <authorList>
            <person name="Hu P."/>
            <person name="Tom L."/>
            <person name="Singh A."/>
            <person name="Thomas B.C."/>
            <person name="Baker B.J."/>
            <person name="Piceno Y.M."/>
            <person name="Andersen G.L."/>
            <person name="Banfield J.F."/>
        </authorList>
    </citation>
    <scope>NUCLEOTIDE SEQUENCE [LARGE SCALE GENOMIC DNA]</scope>
    <source>
        <strain evidence="2">56_747</strain>
    </source>
</reference>
<dbReference type="EMBL" id="LGFT01000023">
    <property type="protein sequence ID" value="KUK44515.1"/>
    <property type="molecule type" value="Genomic_DNA"/>
</dbReference>
<gene>
    <name evidence="1" type="ORF">XD72_1123</name>
    <name evidence="2" type="ORF">XE07_1707</name>
</gene>
<comment type="caution">
    <text evidence="2">The sequence shown here is derived from an EMBL/GenBank/DDBJ whole genome shotgun (WGS) entry which is preliminary data.</text>
</comment>
<dbReference type="Proteomes" id="UP000053961">
    <property type="component" value="Unassembled WGS sequence"/>
</dbReference>
<dbReference type="Gene3D" id="3.30.160.250">
    <property type="match status" value="1"/>
</dbReference>
<evidence type="ECO:0000313" key="3">
    <source>
        <dbReference type="Proteomes" id="UP000053961"/>
    </source>
</evidence>
<accession>A0A101II40</accession>
<evidence type="ECO:0000313" key="1">
    <source>
        <dbReference type="EMBL" id="KUK44515.1"/>
    </source>
</evidence>
<dbReference type="EMBL" id="LGHB01000030">
    <property type="protein sequence ID" value="KUK95631.1"/>
    <property type="molecule type" value="Genomic_DNA"/>
</dbReference>
<sequence length="77" mass="8666">MKLNLTFEIWEGDRAYISKRPELGISSFGATPEEALDNLEEAAWFYLDDAESREIIADVEAAAASPHKFASMIEMVR</sequence>
<protein>
    <recommendedName>
        <fullName evidence="5">HicB family protein</fullName>
    </recommendedName>
</protein>
<dbReference type="PATRIC" id="fig|301375.6.peg.910"/>
<name>A0A101II40_9EURY</name>
<evidence type="ECO:0000313" key="2">
    <source>
        <dbReference type="EMBL" id="KUK95631.1"/>
    </source>
</evidence>
<evidence type="ECO:0008006" key="5">
    <source>
        <dbReference type="Google" id="ProtNLM"/>
    </source>
</evidence>
<dbReference type="Proteomes" id="UP000057043">
    <property type="component" value="Unassembled WGS sequence"/>
</dbReference>